<dbReference type="InterPro" id="IPR059206">
    <property type="entry name" value="Sll1717-like"/>
</dbReference>
<comment type="caution">
    <text evidence="1">The sequence shown here is derived from an EMBL/GenBank/DDBJ whole genome shotgun (WGS) entry which is preliminary data.</text>
</comment>
<reference evidence="1" key="3">
    <citation type="submission" date="2020-02" db="EMBL/GenBank/DDBJ databases">
        <authorList>
            <person name="Sarangi A.N."/>
            <person name="Ghosh S."/>
            <person name="Mukherjee M."/>
            <person name="Tripathy S."/>
        </authorList>
    </citation>
    <scope>NUCLEOTIDE SEQUENCE</scope>
    <source>
        <strain evidence="1">BDU141951</strain>
    </source>
</reference>
<sequence length="508" mass="58756">MLDALQPFGAPDCESDLEILGENLYSQFYFGAVQFNRDPLDPFVYLISGRRGAGKTALAKFFSFQQTLQGVTDIDVDEPAAFHEVISKVIEPSALNRDLQIPQLVKIWEYVIWSAIFYKLKHRDVRIQAICQFHEEGGLSCVVRSLLQAVINRYVDSNGCLYDDLEGIFRSAAFEEAKKAVLEISQDQPLFISVDTLEKYSIHDEKLMMSVAALVEFAAVFCRQYAPKGLYIKVFIMDEMFPYLTEEYISNTLKYVKNEVYLHWKPKDLMKIICWRLFRYLRLKNLTNSRTAFINWQDYREVKDKVWMQYFGDSLDEMEAIDEKTFPFILRHTHLRPRQLIVLCNAIAEEAMMLGEFPHISSRCITAGVEAAAEVLAQEVFNAYSAVYPNAARIADALAGISPIFEGKELDKRAHRTASQWSDEYSPYRFRQFVAELGIVGRVRQSDRSQTMVEADFEYFQTGRLIIADDDLCAIHPMFYRKLNVRMTEKVCVYPFPDHPHYRLELSA</sequence>
<evidence type="ECO:0008006" key="2">
    <source>
        <dbReference type="Google" id="ProtNLM"/>
    </source>
</evidence>
<dbReference type="SUPFAM" id="SSF52540">
    <property type="entry name" value="P-loop containing nucleoside triphosphate hydrolases"/>
    <property type="match status" value="1"/>
</dbReference>
<evidence type="ECO:0000313" key="1">
    <source>
        <dbReference type="EMBL" id="NEV69173.1"/>
    </source>
</evidence>
<protein>
    <recommendedName>
        <fullName evidence="2">Orc1-like AAA ATPase domain-containing protein</fullName>
    </recommendedName>
</protein>
<dbReference type="EMBL" id="JTHE02000003">
    <property type="protein sequence ID" value="NEV69173.1"/>
    <property type="molecule type" value="Genomic_DNA"/>
</dbReference>
<reference evidence="1" key="2">
    <citation type="journal article" date="2015" name="Genome Announc.">
        <title>Draft Genome Sequence of Filamentous Marine Cyanobacterium Lyngbya confervoides Strain BDU141951.</title>
        <authorList>
            <person name="Chandrababunaidu M.M."/>
            <person name="Sen D."/>
            <person name="Tripathy S."/>
        </authorList>
    </citation>
    <scope>NUCLEOTIDE SEQUENCE</scope>
    <source>
        <strain evidence="1">BDU141951</strain>
    </source>
</reference>
<reference evidence="1" key="1">
    <citation type="submission" date="2014-11" db="EMBL/GenBank/DDBJ databases">
        <authorList>
            <person name="Malar M.C."/>
            <person name="Sen D."/>
            <person name="Tripathy S."/>
        </authorList>
    </citation>
    <scope>NUCLEOTIDE SEQUENCE</scope>
    <source>
        <strain evidence="1">BDU141951</strain>
    </source>
</reference>
<organism evidence="1">
    <name type="scientific">Lyngbya confervoides BDU141951</name>
    <dbReference type="NCBI Taxonomy" id="1574623"/>
    <lineage>
        <taxon>Bacteria</taxon>
        <taxon>Bacillati</taxon>
        <taxon>Cyanobacteriota</taxon>
        <taxon>Cyanophyceae</taxon>
        <taxon>Oscillatoriophycideae</taxon>
        <taxon>Oscillatoriales</taxon>
        <taxon>Microcoleaceae</taxon>
        <taxon>Lyngbya</taxon>
    </lineage>
</organism>
<gene>
    <name evidence="1" type="ORF">QQ91_018905</name>
</gene>
<name>A0A0C1YIZ9_9CYAN</name>
<dbReference type="InterPro" id="IPR027417">
    <property type="entry name" value="P-loop_NTPase"/>
</dbReference>
<dbReference type="AlphaFoldDB" id="A0A0C1YIZ9"/>
<accession>A0A0C1YIZ9</accession>
<dbReference type="NCBIfam" id="NF047389">
    <property type="entry name" value="ATPase_Sll1717"/>
    <property type="match status" value="1"/>
</dbReference>
<proteinExistence type="predicted"/>